<evidence type="ECO:0000256" key="2">
    <source>
        <dbReference type="SAM" id="SignalP"/>
    </source>
</evidence>
<dbReference type="InterPro" id="IPR013783">
    <property type="entry name" value="Ig-like_fold"/>
</dbReference>
<name>A0A7Y9J9K9_9ACTN</name>
<dbReference type="GO" id="GO:0005975">
    <property type="term" value="P:carbohydrate metabolic process"/>
    <property type="evidence" value="ECO:0007669"/>
    <property type="project" value="UniProtKB-ARBA"/>
</dbReference>
<dbReference type="Pfam" id="PF17957">
    <property type="entry name" value="Big_7"/>
    <property type="match status" value="2"/>
</dbReference>
<organism evidence="3 4">
    <name type="scientific">Nocardioides panaciterrulae</name>
    <dbReference type="NCBI Taxonomy" id="661492"/>
    <lineage>
        <taxon>Bacteria</taxon>
        <taxon>Bacillati</taxon>
        <taxon>Actinomycetota</taxon>
        <taxon>Actinomycetes</taxon>
        <taxon>Propionibacteriales</taxon>
        <taxon>Nocardioidaceae</taxon>
        <taxon>Nocardioides</taxon>
    </lineage>
</organism>
<comment type="caution">
    <text evidence="3">The sequence shown here is derived from an EMBL/GenBank/DDBJ whole genome shotgun (WGS) entry which is preliminary data.</text>
</comment>
<feature type="compositionally biased region" description="Polar residues" evidence="1">
    <location>
        <begin position="752"/>
        <end position="765"/>
    </location>
</feature>
<gene>
    <name evidence="3" type="ORF">BJZ21_000531</name>
</gene>
<sequence>MARRLLLALSALLCLGSALLGVQFSGATWTDTSVYHADVAAARDWTPPTVSVAAPGAVLTGSVTITATADDSRSAVASVVVQYALDGSMIWQTLSGCTTTGSHPTTVSCPWDTTGVGDGTYQLQAIATDSAGNAATSAPVTTSVANKVGVALTRLPSAVRGSVTVTGALVNPVAPTSLTLQYRSGSGAWTPLCTSATSPISCTWNTTGPGIADGTYDVRVVAGTGQTDTQTGIVVDNKAPTGSLTVPTGPLSGTVTLSANGSDAGSGVTSVKIQYQASDGSWVDCGTGTASASCSLDTTKLSDGPHDFRAVVTDAAGNTTVQGPVSRTVVNGTATVSITSPAANASLDGTVNVTGTYSSPNGVQSAKLEYQAAPGGAWQTVCAPTASPFACAWNTTSLANGSYNLRATVTPTYGAAVTSTVAVKVLHPFSNVAISSPTGGTVTGPVAITGPVSSSGTISKVVVTATPTGTTGGTALTACTATNPTNGGNFSCTWATGSVPGGSNIVYGTYQLTATMTDVNGTKTSNSVTVLVDNIVASVVLGDLPANIKGTSQTLTATATSNAGISGVRFQGTSNGTTTTLCTATLSGGIWSCPWNISGITYGAYDVQAVMTTNVGARVVSSAPKSTAVDNRTLAGGAVTITNGPGGADKIINNGDKIAFTYSGLVDPSSIMSGLTYNGGPLGVTVTMDRSGNGVSMHVNANVGDLLVDASPPYISGSTVLTFSGSTLSATKGTVNGYPVTVITLTLGVPSSNGEGSKDTPTITWTPPAVTDMFGVPCDQTPKPGNGSF</sequence>
<protein>
    <recommendedName>
        <fullName evidence="5">Ig-like domain-containing protein</fullName>
    </recommendedName>
</protein>
<keyword evidence="4" id="KW-1185">Reference proteome</keyword>
<evidence type="ECO:0000313" key="4">
    <source>
        <dbReference type="Proteomes" id="UP000535511"/>
    </source>
</evidence>
<feature type="signal peptide" evidence="2">
    <location>
        <begin position="1"/>
        <end position="20"/>
    </location>
</feature>
<dbReference type="AlphaFoldDB" id="A0A7Y9J9K9"/>
<reference evidence="3 4" key="1">
    <citation type="submission" date="2020-07" db="EMBL/GenBank/DDBJ databases">
        <title>Sequencing the genomes of 1000 actinobacteria strains.</title>
        <authorList>
            <person name="Klenk H.-P."/>
        </authorList>
    </citation>
    <scope>NUCLEOTIDE SEQUENCE [LARGE SCALE GENOMIC DNA]</scope>
    <source>
        <strain evidence="3 4">DSM 21350</strain>
    </source>
</reference>
<feature type="chain" id="PRO_5039666434" description="Ig-like domain-containing protein" evidence="2">
    <location>
        <begin position="21"/>
        <end position="789"/>
    </location>
</feature>
<accession>A0A7Y9J9K9</accession>
<dbReference type="RefSeq" id="WP_179662336.1">
    <property type="nucleotide sequence ID" value="NZ_JACCBG010000001.1"/>
</dbReference>
<dbReference type="EMBL" id="JACCBG010000001">
    <property type="protein sequence ID" value="NYD40448.1"/>
    <property type="molecule type" value="Genomic_DNA"/>
</dbReference>
<evidence type="ECO:0000313" key="3">
    <source>
        <dbReference type="EMBL" id="NYD40448.1"/>
    </source>
</evidence>
<dbReference type="Gene3D" id="2.60.40.10">
    <property type="entry name" value="Immunoglobulins"/>
    <property type="match status" value="5"/>
</dbReference>
<evidence type="ECO:0000256" key="1">
    <source>
        <dbReference type="SAM" id="MobiDB-lite"/>
    </source>
</evidence>
<feature type="region of interest" description="Disordered" evidence="1">
    <location>
        <begin position="752"/>
        <end position="789"/>
    </location>
</feature>
<evidence type="ECO:0008006" key="5">
    <source>
        <dbReference type="Google" id="ProtNLM"/>
    </source>
</evidence>
<proteinExistence type="predicted"/>
<keyword evidence="2" id="KW-0732">Signal</keyword>
<dbReference type="Proteomes" id="UP000535511">
    <property type="component" value="Unassembled WGS sequence"/>
</dbReference>